<dbReference type="InterPro" id="IPR004763">
    <property type="entry name" value="CusA-like"/>
</dbReference>
<feature type="transmembrane region" description="Helical" evidence="9">
    <location>
        <begin position="342"/>
        <end position="361"/>
    </location>
</feature>
<dbReference type="InterPro" id="IPR027463">
    <property type="entry name" value="AcrB_DN_DC_subdom"/>
</dbReference>
<dbReference type="SUPFAM" id="SSF82714">
    <property type="entry name" value="Multidrug efflux transporter AcrB TolC docking domain, DN and DC subdomains"/>
    <property type="match status" value="2"/>
</dbReference>
<keyword evidence="7 9" id="KW-1133">Transmembrane helix</keyword>
<organism evidence="10 11">
    <name type="scientific">Rudanella paleaurantiibacter</name>
    <dbReference type="NCBI Taxonomy" id="2614655"/>
    <lineage>
        <taxon>Bacteria</taxon>
        <taxon>Pseudomonadati</taxon>
        <taxon>Bacteroidota</taxon>
        <taxon>Cytophagia</taxon>
        <taxon>Cytophagales</taxon>
        <taxon>Cytophagaceae</taxon>
        <taxon>Rudanella</taxon>
    </lineage>
</organism>
<feature type="transmembrane region" description="Helical" evidence="9">
    <location>
        <begin position="485"/>
        <end position="508"/>
    </location>
</feature>
<dbReference type="InterPro" id="IPR001036">
    <property type="entry name" value="Acrflvin-R"/>
</dbReference>
<evidence type="ECO:0000256" key="4">
    <source>
        <dbReference type="ARBA" id="ARBA00022448"/>
    </source>
</evidence>
<feature type="transmembrane region" description="Helical" evidence="9">
    <location>
        <begin position="540"/>
        <end position="561"/>
    </location>
</feature>
<dbReference type="PANTHER" id="PTHR32063:SF24">
    <property type="entry name" value="CATION EFFLUX SYSTEM (ACRB_ACRD_ACRF FAMILY)"/>
    <property type="match status" value="1"/>
</dbReference>
<dbReference type="Gene3D" id="1.20.1640.10">
    <property type="entry name" value="Multidrug efflux transporter AcrB transmembrane domain"/>
    <property type="match status" value="2"/>
</dbReference>
<accession>A0A7J5TUI5</accession>
<keyword evidence="6 9" id="KW-0812">Transmembrane</keyword>
<evidence type="ECO:0000256" key="8">
    <source>
        <dbReference type="ARBA" id="ARBA00023136"/>
    </source>
</evidence>
<feature type="transmembrane region" description="Helical" evidence="9">
    <location>
        <begin position="907"/>
        <end position="926"/>
    </location>
</feature>
<dbReference type="PANTHER" id="PTHR32063">
    <property type="match status" value="1"/>
</dbReference>
<dbReference type="RefSeq" id="WP_152126302.1">
    <property type="nucleotide sequence ID" value="NZ_WELI01000010.1"/>
</dbReference>
<evidence type="ECO:0000256" key="2">
    <source>
        <dbReference type="ARBA" id="ARBA00007613"/>
    </source>
</evidence>
<evidence type="ECO:0000256" key="6">
    <source>
        <dbReference type="ARBA" id="ARBA00022692"/>
    </source>
</evidence>
<reference evidence="10 11" key="1">
    <citation type="submission" date="2019-10" db="EMBL/GenBank/DDBJ databases">
        <title>Rudanella paleaurantiibacter sp. nov., isolated from sludge.</title>
        <authorList>
            <person name="Xu S.Q."/>
        </authorList>
    </citation>
    <scope>NUCLEOTIDE SEQUENCE [LARGE SCALE GENOMIC DNA]</scope>
    <source>
        <strain evidence="10 11">HX-22-17</strain>
    </source>
</reference>
<dbReference type="EMBL" id="WELI01000010">
    <property type="protein sequence ID" value="KAB7727670.1"/>
    <property type="molecule type" value="Genomic_DNA"/>
</dbReference>
<keyword evidence="4" id="KW-0813">Transport</keyword>
<feature type="transmembrane region" description="Helical" evidence="9">
    <location>
        <begin position="453"/>
        <end position="473"/>
    </location>
</feature>
<evidence type="ECO:0000313" key="11">
    <source>
        <dbReference type="Proteomes" id="UP000488299"/>
    </source>
</evidence>
<feature type="transmembrane region" description="Helical" evidence="9">
    <location>
        <begin position="932"/>
        <end position="954"/>
    </location>
</feature>
<feature type="transmembrane region" description="Helical" evidence="9">
    <location>
        <begin position="1055"/>
        <end position="1072"/>
    </location>
</feature>
<dbReference type="Proteomes" id="UP000488299">
    <property type="component" value="Unassembled WGS sequence"/>
</dbReference>
<evidence type="ECO:0000256" key="5">
    <source>
        <dbReference type="ARBA" id="ARBA00022475"/>
    </source>
</evidence>
<evidence type="ECO:0000256" key="9">
    <source>
        <dbReference type="SAM" id="Phobius"/>
    </source>
</evidence>
<dbReference type="InterPro" id="IPR003423">
    <property type="entry name" value="OMP_efflux"/>
</dbReference>
<dbReference type="Gene3D" id="3.30.70.1430">
    <property type="entry name" value="Multidrug efflux transporter AcrB pore domain"/>
    <property type="match status" value="2"/>
</dbReference>
<feature type="transmembrane region" description="Helical" evidence="9">
    <location>
        <begin position="394"/>
        <end position="417"/>
    </location>
</feature>
<dbReference type="SUPFAM" id="SSF82693">
    <property type="entry name" value="Multidrug efflux transporter AcrB pore domain, PN1, PN2, PC1 and PC2 subdomains"/>
    <property type="match status" value="3"/>
</dbReference>
<comment type="similarity">
    <text evidence="2">Belongs to the outer membrane factor (OMF) (TC 1.B.17) family.</text>
</comment>
<comment type="subcellular location">
    <subcellularLocation>
        <location evidence="1">Cell membrane</location>
        <topology evidence="1">Multi-pass membrane protein</topology>
    </subcellularLocation>
</comment>
<dbReference type="Pfam" id="PF00873">
    <property type="entry name" value="ACR_tran"/>
    <property type="match status" value="1"/>
</dbReference>
<dbReference type="Gene3D" id="1.20.1600.10">
    <property type="entry name" value="Outer membrane efflux proteins (OEP)"/>
    <property type="match status" value="1"/>
</dbReference>
<comment type="similarity">
    <text evidence="3">Belongs to the resistance-nodulation-cell division (RND) (TC 2.A.6) family.</text>
</comment>
<dbReference type="Gene3D" id="3.30.70.1320">
    <property type="entry name" value="Multidrug efflux transporter AcrB pore domain like"/>
    <property type="match status" value="1"/>
</dbReference>
<evidence type="ECO:0000256" key="7">
    <source>
        <dbReference type="ARBA" id="ARBA00022989"/>
    </source>
</evidence>
<dbReference type="GO" id="GO:0008324">
    <property type="term" value="F:monoatomic cation transmembrane transporter activity"/>
    <property type="evidence" value="ECO:0007669"/>
    <property type="project" value="InterPro"/>
</dbReference>
<evidence type="ECO:0000256" key="3">
    <source>
        <dbReference type="ARBA" id="ARBA00010942"/>
    </source>
</evidence>
<protein>
    <submittedName>
        <fullName evidence="10">CusA/CzcA family heavy metal efflux RND transporter</fullName>
    </submittedName>
</protein>
<dbReference type="Pfam" id="PF02321">
    <property type="entry name" value="OEP"/>
    <property type="match status" value="1"/>
</dbReference>
<proteinExistence type="inferred from homology"/>
<sequence length="1469" mass="160029">MLDSIIHFSIRNKLIIGLFTAALVIWGGYSLTQLPIDALPDITNNQVQVITRSPALSATDVERLITFPVEQTMATLPDLVEIRSFSRFGLSVITIVFTEDTDVYWARQQVFERLAQARSQIPPSAGDPELAPVTTGLGEIYQYVVQPKKGFEKRYSPTELRSIQDWIVRRQLLGTPGVADVSTFGGYLKQYEVAVDPARLAAAGVSMNELFTALDQNNQNAGGAYIDRRPNAFFIRTEGLLTNLGDVGSVVVKQTGEGVPVLVRDLAEVQIGHAVRYGAVTRNGEEEVVGAVVMMLKGENSSRVIANVKERITLIEKSLPEGVEIVPFLDRTDLVNRAISTVSRNLIEGALIVIFVLVLMLGNWRAGVVVASVIPLAMLFAVSMMNLFGVSGNLMSLGAIDFGLIVDGAVIIVEATLHHLAIRTRGLGHRATLTQAEMDDEVFESASRIRSSAAFGELIILIVYLPLLALVGVEGKMFRPMAQTVAFAILGAFILSLTYVPMLSALLLSKNVQPEGHQTISDRIMGFFHRIYDPTIRWTLAHRGLVVGTAVAAFVGSLMLFSRLGGEFIPELDEGDFAVDTRLIPGSSLSESIDATLKAERMLKAKFPEVKQIVGKIGAGEIPTDPMPIEAADMMVILKDPSEWKSATNMNEMAEKMHAELSRLPGVSFSFQQPIQMRFNELMTGIRQDVAVKLYGEDLAQLSEYARRIGRVVGGVPGATELYVEQVSGLPQIVIRFDRAALARFGIAINDANRLVQAAFAGAEAGMVYEGERRYGLAVRLREQSRQQLNDVQNLLLSGANGQAVPLGQVADVRFENSVNQIQRDNAQRRITVAFNVRGRDVESVVNDLKARLDKEVKLPAGYYVTFGGQFQNLEEARKRLSIAVPVALGLIFLLLYFTFGSLRQALLVFMAIPLAAIGGILALWVRDMPFSISAGVGFIALFGVSVLNGIVLIGEFNHLRQEGNLSLFDRILAGTATRLRPVLMTALVASLGFLPMALSTTAGAEVQKPLATVVIGGLISATLLTLLVLPCLYWWEQNGFRGRKGESRSTPTPAAGTVALFVLMGLVGLGLPKATAQTPAPVSLQQAIDRALVDNGAARIGELQVAVQRTARPTALVVPRTDVTLLSGQYNSYRWDNNLTVAQTLPNFRLNNRLGQLADATIRGSELAAQVTRNELRTQVRSAYYQLVYLNERARLLGGQDSLLVEFRRATDVRRRTGEGTALEVATADNLLGEVRNLVALTTADQAIARNDLQTLLHTTTPLTVADTELSRRAIPPLSDSALAQNPTLALLQQQTTIAQQQIGVEQARLRPDLTVGYFNQSLRGPQTTDAGQERLYGGGNRFQGIQAGVSIPIFAKAGRARVATARLEQQVTEATLTYNQRVLQGSLAAAVQEIRKQQASLSYFEQTGLPTAQQLAEGARKAFRAGEIGYVEYSQALTRSYQTRTNYLDTINAYNQAVIILEGLLGQ</sequence>
<keyword evidence="5" id="KW-1003">Cell membrane</keyword>
<feature type="transmembrane region" description="Helical" evidence="9">
    <location>
        <begin position="1011"/>
        <end position="1034"/>
    </location>
</feature>
<feature type="transmembrane region" description="Helical" evidence="9">
    <location>
        <begin position="368"/>
        <end position="388"/>
    </location>
</feature>
<dbReference type="SUPFAM" id="SSF82866">
    <property type="entry name" value="Multidrug efflux transporter AcrB transmembrane domain"/>
    <property type="match status" value="2"/>
</dbReference>
<keyword evidence="11" id="KW-1185">Reference proteome</keyword>
<comment type="caution">
    <text evidence="10">The sequence shown here is derived from an EMBL/GenBank/DDBJ whole genome shotgun (WGS) entry which is preliminary data.</text>
</comment>
<dbReference type="SUPFAM" id="SSF56954">
    <property type="entry name" value="Outer membrane efflux proteins (OEP)"/>
    <property type="match status" value="1"/>
</dbReference>
<dbReference type="Gene3D" id="3.30.70.1440">
    <property type="entry name" value="Multidrug efflux transporter AcrB pore domain"/>
    <property type="match status" value="1"/>
</dbReference>
<dbReference type="PRINTS" id="PR00702">
    <property type="entry name" value="ACRIFLAVINRP"/>
</dbReference>
<feature type="transmembrane region" description="Helical" evidence="9">
    <location>
        <begin position="980"/>
        <end position="999"/>
    </location>
</feature>
<evidence type="ECO:0000313" key="10">
    <source>
        <dbReference type="EMBL" id="KAB7727670.1"/>
    </source>
</evidence>
<keyword evidence="8 9" id="KW-0472">Membrane</keyword>
<dbReference type="Gene3D" id="3.30.2090.10">
    <property type="entry name" value="Multidrug efflux transporter AcrB TolC docking domain, DN and DC subdomains"/>
    <property type="match status" value="2"/>
</dbReference>
<gene>
    <name evidence="10" type="ORF">F5984_21640</name>
</gene>
<dbReference type="GO" id="GO:0015562">
    <property type="term" value="F:efflux transmembrane transporter activity"/>
    <property type="evidence" value="ECO:0007669"/>
    <property type="project" value="InterPro"/>
</dbReference>
<dbReference type="GO" id="GO:0005886">
    <property type="term" value="C:plasma membrane"/>
    <property type="evidence" value="ECO:0007669"/>
    <property type="project" value="UniProtKB-SubCell"/>
</dbReference>
<evidence type="ECO:0000256" key="1">
    <source>
        <dbReference type="ARBA" id="ARBA00004651"/>
    </source>
</evidence>
<dbReference type="NCBIfam" id="TIGR00914">
    <property type="entry name" value="2A0601"/>
    <property type="match status" value="1"/>
</dbReference>
<dbReference type="GO" id="GO:0042910">
    <property type="term" value="F:xenobiotic transmembrane transporter activity"/>
    <property type="evidence" value="ECO:0007669"/>
    <property type="project" value="TreeGrafter"/>
</dbReference>
<feature type="transmembrane region" description="Helical" evidence="9">
    <location>
        <begin position="881"/>
        <end position="900"/>
    </location>
</feature>
<name>A0A7J5TUI5_9BACT</name>